<proteinExistence type="predicted"/>
<organism evidence="1 2">
    <name type="scientific">candidate division WS6 bacterium OLB20</name>
    <dbReference type="NCBI Taxonomy" id="1617426"/>
    <lineage>
        <taxon>Bacteria</taxon>
        <taxon>Candidatus Dojkabacteria</taxon>
    </lineage>
</organism>
<dbReference type="Proteomes" id="UP000070457">
    <property type="component" value="Unassembled WGS sequence"/>
</dbReference>
<dbReference type="Gene3D" id="2.60.40.10">
    <property type="entry name" value="Immunoglobulins"/>
    <property type="match status" value="2"/>
</dbReference>
<gene>
    <name evidence="1" type="ORF">TR69_WS6001000533</name>
</gene>
<dbReference type="Pfam" id="PF17957">
    <property type="entry name" value="Big_7"/>
    <property type="match status" value="1"/>
</dbReference>
<evidence type="ECO:0000313" key="2">
    <source>
        <dbReference type="Proteomes" id="UP000070457"/>
    </source>
</evidence>
<comment type="caution">
    <text evidence="1">The sequence shown here is derived from an EMBL/GenBank/DDBJ whole genome shotgun (WGS) entry which is preliminary data.</text>
</comment>
<accession>A0A136LXY9</accession>
<dbReference type="EMBL" id="JYNZ01000003">
    <property type="protein sequence ID" value="KXK26528.1"/>
    <property type="molecule type" value="Genomic_DNA"/>
</dbReference>
<dbReference type="AlphaFoldDB" id="A0A136LXY9"/>
<protein>
    <recommendedName>
        <fullName evidence="3">Bacterial Ig-like domain-containing protein</fullName>
    </recommendedName>
</protein>
<evidence type="ECO:0000313" key="1">
    <source>
        <dbReference type="EMBL" id="KXK26528.1"/>
    </source>
</evidence>
<evidence type="ECO:0008006" key="3">
    <source>
        <dbReference type="Google" id="ProtNLM"/>
    </source>
</evidence>
<name>A0A136LXY9_9BACT</name>
<sequence length="225" mass="23385">MEVVLKIYKMPDPSLQSYLDKWIATRPDIGATEIPTEFCDINRNPGGTMAPWAAFVAPTDGAVISGTTLNVNFNAFSAQADVTSAELYFDGTLLDTVTSLPHSDSYNIGDVAVGNHTLSVKVTDSAGNNGTTSITLEKLGTTSIDSPANGAILAGGSNNQVNFTYTGVQLNNIQLIVNGTASGATCTASSCTWATPATPGSYSLVVRGVRKGVTINSNTITVTVI</sequence>
<dbReference type="InterPro" id="IPR013783">
    <property type="entry name" value="Ig-like_fold"/>
</dbReference>
<reference evidence="1 2" key="1">
    <citation type="submission" date="2015-02" db="EMBL/GenBank/DDBJ databases">
        <title>Improved understanding of the partial-nitritation anammox process through 23 genomes representing the majority of the microbial community.</title>
        <authorList>
            <person name="Speth D.R."/>
            <person name="In T Zandt M."/>
            <person name="Guerrero Cruz S."/>
            <person name="Jetten M.S."/>
            <person name="Dutilh B.E."/>
        </authorList>
    </citation>
    <scope>NUCLEOTIDE SEQUENCE [LARGE SCALE GENOMIC DNA]</scope>
    <source>
        <strain evidence="1">OLB20</strain>
    </source>
</reference>